<evidence type="ECO:0000256" key="1">
    <source>
        <dbReference type="ARBA" id="ARBA00022679"/>
    </source>
</evidence>
<feature type="transmembrane region" description="Helical" evidence="4">
    <location>
        <begin position="152"/>
        <end position="173"/>
    </location>
</feature>
<keyword evidence="4" id="KW-1133">Transmembrane helix</keyword>
<keyword evidence="4" id="KW-0812">Transmembrane</keyword>
<dbReference type="SUPFAM" id="SSF55874">
    <property type="entry name" value="ATPase domain of HSP90 chaperone/DNA topoisomerase II/histidine kinase"/>
    <property type="match status" value="1"/>
</dbReference>
<feature type="transmembrane region" description="Helical" evidence="4">
    <location>
        <begin position="63"/>
        <end position="84"/>
    </location>
</feature>
<dbReference type="PANTHER" id="PTHR24421">
    <property type="entry name" value="NITRATE/NITRITE SENSOR PROTEIN NARX-RELATED"/>
    <property type="match status" value="1"/>
</dbReference>
<evidence type="ECO:0000313" key="5">
    <source>
        <dbReference type="EMBL" id="WOC13048.1"/>
    </source>
</evidence>
<feature type="transmembrane region" description="Helical" evidence="4">
    <location>
        <begin position="91"/>
        <end position="112"/>
    </location>
</feature>
<proteinExistence type="predicted"/>
<feature type="transmembrane region" description="Helical" evidence="4">
    <location>
        <begin position="179"/>
        <end position="200"/>
    </location>
</feature>
<evidence type="ECO:0000256" key="2">
    <source>
        <dbReference type="ARBA" id="ARBA00022777"/>
    </source>
</evidence>
<dbReference type="PANTHER" id="PTHR24421:SF61">
    <property type="entry name" value="OXYGEN SENSOR HISTIDINE KINASE NREB"/>
    <property type="match status" value="1"/>
</dbReference>
<dbReference type="GO" id="GO:0016301">
    <property type="term" value="F:kinase activity"/>
    <property type="evidence" value="ECO:0007669"/>
    <property type="project" value="UniProtKB-KW"/>
</dbReference>
<dbReference type="GO" id="GO:0000160">
    <property type="term" value="P:phosphorelay signal transduction system"/>
    <property type="evidence" value="ECO:0007669"/>
    <property type="project" value="UniProtKB-KW"/>
</dbReference>
<keyword evidence="1" id="KW-0808">Transferase</keyword>
<dbReference type="InterPro" id="IPR050482">
    <property type="entry name" value="Sensor_HK_TwoCompSys"/>
</dbReference>
<keyword evidence="4" id="KW-0472">Membrane</keyword>
<dbReference type="RefSeq" id="WP_420038901.1">
    <property type="nucleotide sequence ID" value="NZ_CP128986.1"/>
</dbReference>
<feature type="transmembrane region" description="Helical" evidence="4">
    <location>
        <begin position="127"/>
        <end position="145"/>
    </location>
</feature>
<keyword evidence="3" id="KW-0902">Two-component regulatory system</keyword>
<dbReference type="EMBL" id="CP128986">
    <property type="protein sequence ID" value="WOC13048.1"/>
    <property type="molecule type" value="Genomic_DNA"/>
</dbReference>
<dbReference type="Gene3D" id="3.30.565.10">
    <property type="entry name" value="Histidine kinase-like ATPase, C-terminal domain"/>
    <property type="match status" value="1"/>
</dbReference>
<evidence type="ECO:0000256" key="4">
    <source>
        <dbReference type="SAM" id="Phobius"/>
    </source>
</evidence>
<protein>
    <recommendedName>
        <fullName evidence="6">ATP-binding protein</fullName>
    </recommendedName>
</protein>
<feature type="transmembrane region" description="Helical" evidence="4">
    <location>
        <begin position="33"/>
        <end position="57"/>
    </location>
</feature>
<reference evidence="5" key="1">
    <citation type="submission" date="2023-06" db="EMBL/GenBank/DDBJ databases">
        <title>Gordonia sp. nov. and Pseudochrobactrum sp. nov., two species isolated from the burying beetle Nicrophorus vespilloides.</title>
        <authorList>
            <person name="Poehlein A."/>
            <person name="Guzman J."/>
            <person name="Daniel R."/>
            <person name="Vilcinskas A."/>
        </authorList>
    </citation>
    <scope>NUCLEOTIDE SEQUENCE</scope>
    <source>
        <strain evidence="5">MP11Mi</strain>
    </source>
</reference>
<accession>A0AA97GWW3</accession>
<gene>
    <name evidence="5" type="ORF">MP11Mi_21450</name>
</gene>
<sequence length="411" mass="43766">MFTHQSSAPLARRLAAVCKGDEHRSSLQKLQSVGSTIIGGAYFVYLIVATGSFARFGGLTSSWWVPLSVVVVVASGLGLCWVGVSGRLDRLLPVAVAASIGYLALMTLWLATWNGTSPQSADVDPTIIVWFTIIPALSCLALVLAERHVLAVVNLILAGTLSEAVASAGDYGVGTVLRAVWSIAWCAVFLVVGATSVAFARRLDQTRSATVEGARDLAREDVRDIERRRADALVHDRIIAFLLALEPGRPTSATRASAAGVLDELDHWWDEPIEADTPVDAREFVQRLRTTVARLGDDVAVRADIDTEASTRYLGDTTSALLDASAEAVRNFHRHAGSDASCVVLAVVHDDEIIVTVADDGIGYEPGETQPGRLGVSFGIFGRMAAVPGGSSSVLSAPGQGTRVRLRWARR</sequence>
<name>A0AA97GWW3_9ACTN</name>
<evidence type="ECO:0000256" key="3">
    <source>
        <dbReference type="ARBA" id="ARBA00023012"/>
    </source>
</evidence>
<keyword evidence="2" id="KW-0418">Kinase</keyword>
<organism evidence="5">
    <name type="scientific">Gordonia sp. MP11Mi</name>
    <dbReference type="NCBI Taxonomy" id="3022769"/>
    <lineage>
        <taxon>Bacteria</taxon>
        <taxon>Bacillati</taxon>
        <taxon>Actinomycetota</taxon>
        <taxon>Actinomycetes</taxon>
        <taxon>Mycobacteriales</taxon>
        <taxon>Gordoniaceae</taxon>
        <taxon>Gordonia</taxon>
    </lineage>
</organism>
<evidence type="ECO:0008006" key="6">
    <source>
        <dbReference type="Google" id="ProtNLM"/>
    </source>
</evidence>
<dbReference type="InterPro" id="IPR036890">
    <property type="entry name" value="HATPase_C_sf"/>
</dbReference>
<dbReference type="AlphaFoldDB" id="A0AA97GWW3"/>